<evidence type="ECO:0000259" key="1">
    <source>
        <dbReference type="SMART" id="SM00849"/>
    </source>
</evidence>
<protein>
    <submittedName>
        <fullName evidence="2">Metallo-beta-lactamase domain protein</fullName>
    </submittedName>
</protein>
<name>A0AAD6C5J7_9EURO</name>
<comment type="caution">
    <text evidence="2">The sequence shown here is derived from an EMBL/GenBank/DDBJ whole genome shotgun (WGS) entry which is preliminary data.</text>
</comment>
<accession>A0AAD6C5J7</accession>
<dbReference type="PANTHER" id="PTHR42951:SF14">
    <property type="entry name" value="METALLO-BETA-LACTAMASE SUPERFAMILY PROTEIN"/>
    <property type="match status" value="1"/>
</dbReference>
<dbReference type="GeneID" id="81600585"/>
<evidence type="ECO:0000313" key="3">
    <source>
        <dbReference type="Proteomes" id="UP001213681"/>
    </source>
</evidence>
<dbReference type="SUPFAM" id="SSF56281">
    <property type="entry name" value="Metallo-hydrolase/oxidoreductase"/>
    <property type="match status" value="1"/>
</dbReference>
<dbReference type="EMBL" id="JAPVEA010000006">
    <property type="protein sequence ID" value="KAJ5450511.1"/>
    <property type="molecule type" value="Genomic_DNA"/>
</dbReference>
<reference evidence="2" key="2">
    <citation type="journal article" date="2023" name="IMA Fungus">
        <title>Comparative genomic study of the Penicillium genus elucidates a diverse pangenome and 15 lateral gene transfer events.</title>
        <authorList>
            <person name="Petersen C."/>
            <person name="Sorensen T."/>
            <person name="Nielsen M.R."/>
            <person name="Sondergaard T.E."/>
            <person name="Sorensen J.L."/>
            <person name="Fitzpatrick D.A."/>
            <person name="Frisvad J.C."/>
            <person name="Nielsen K.L."/>
        </authorList>
    </citation>
    <scope>NUCLEOTIDE SEQUENCE</scope>
    <source>
        <strain evidence="2">IBT 16125</strain>
    </source>
</reference>
<dbReference type="AlphaFoldDB" id="A0AAD6C5J7"/>
<gene>
    <name evidence="2" type="ORF">N7458_006960</name>
</gene>
<dbReference type="InterPro" id="IPR001279">
    <property type="entry name" value="Metallo-B-lactamas"/>
</dbReference>
<organism evidence="2 3">
    <name type="scientific">Penicillium daleae</name>
    <dbReference type="NCBI Taxonomy" id="63821"/>
    <lineage>
        <taxon>Eukaryota</taxon>
        <taxon>Fungi</taxon>
        <taxon>Dikarya</taxon>
        <taxon>Ascomycota</taxon>
        <taxon>Pezizomycotina</taxon>
        <taxon>Eurotiomycetes</taxon>
        <taxon>Eurotiomycetidae</taxon>
        <taxon>Eurotiales</taxon>
        <taxon>Aspergillaceae</taxon>
        <taxon>Penicillium</taxon>
    </lineage>
</organism>
<dbReference type="RefSeq" id="XP_056766046.1">
    <property type="nucleotide sequence ID" value="XM_056910342.1"/>
</dbReference>
<sequence>MVLKYKVFFSKRQGVNRTVPAGQDDLKWVPTSSTLIYGEKDAVLVDTQLTIPAINELVAWTVASGLNVTWIYITHPHGDHFFGNTAILEQFPNAKVVAVSEVAAGMLREASAERQKMWKDLFPGQIPTKITTDRTVVRNEFELEGEKLMVVRTGHTDTDNTTTLWVPSIGLAVVGDAVYNNTHPFLGDSPTKESRQEWIAALEKIASLKPKVVISGHGDPSKGFTPQAISDTKAYLEDFERVHEETKTPEELYHEMLKLYPGRLNPGSLWGGSNLVKNKDKAY</sequence>
<feature type="domain" description="Metallo-beta-lactamase" evidence="1">
    <location>
        <begin position="30"/>
        <end position="217"/>
    </location>
</feature>
<dbReference type="CDD" id="cd07739">
    <property type="entry name" value="metallo-hydrolase-like_MBL-fold"/>
    <property type="match status" value="1"/>
</dbReference>
<dbReference type="InterPro" id="IPR050855">
    <property type="entry name" value="NDM-1-like"/>
</dbReference>
<evidence type="ECO:0000313" key="2">
    <source>
        <dbReference type="EMBL" id="KAJ5450511.1"/>
    </source>
</evidence>
<dbReference type="InterPro" id="IPR036866">
    <property type="entry name" value="RibonucZ/Hydroxyglut_hydro"/>
</dbReference>
<keyword evidence="3" id="KW-1185">Reference proteome</keyword>
<dbReference type="PANTHER" id="PTHR42951">
    <property type="entry name" value="METALLO-BETA-LACTAMASE DOMAIN-CONTAINING"/>
    <property type="match status" value="1"/>
</dbReference>
<dbReference type="Gene3D" id="3.60.15.10">
    <property type="entry name" value="Ribonuclease Z/Hydroxyacylglutathione hydrolase-like"/>
    <property type="match status" value="1"/>
</dbReference>
<reference evidence="2" key="1">
    <citation type="submission" date="2022-12" db="EMBL/GenBank/DDBJ databases">
        <authorList>
            <person name="Petersen C."/>
        </authorList>
    </citation>
    <scope>NUCLEOTIDE SEQUENCE</scope>
    <source>
        <strain evidence="2">IBT 16125</strain>
    </source>
</reference>
<dbReference type="Proteomes" id="UP001213681">
    <property type="component" value="Unassembled WGS sequence"/>
</dbReference>
<dbReference type="SMART" id="SM00849">
    <property type="entry name" value="Lactamase_B"/>
    <property type="match status" value="1"/>
</dbReference>
<dbReference type="Pfam" id="PF00753">
    <property type="entry name" value="Lactamase_B"/>
    <property type="match status" value="1"/>
</dbReference>
<proteinExistence type="predicted"/>